<keyword evidence="3" id="KW-1185">Reference proteome</keyword>
<protein>
    <submittedName>
        <fullName evidence="2">Uncharacterized protein</fullName>
    </submittedName>
</protein>
<evidence type="ECO:0000313" key="2">
    <source>
        <dbReference type="EMBL" id="KZT74629.1"/>
    </source>
</evidence>
<name>A0A165UAI0_9APHY</name>
<feature type="compositionally biased region" description="Basic and acidic residues" evidence="1">
    <location>
        <begin position="1"/>
        <end position="16"/>
    </location>
</feature>
<evidence type="ECO:0000256" key="1">
    <source>
        <dbReference type="SAM" id="MobiDB-lite"/>
    </source>
</evidence>
<proteinExistence type="predicted"/>
<gene>
    <name evidence="2" type="ORF">DAEQUDRAFT_6</name>
</gene>
<dbReference type="EMBL" id="KV429032">
    <property type="protein sequence ID" value="KZT74629.1"/>
    <property type="molecule type" value="Genomic_DNA"/>
</dbReference>
<evidence type="ECO:0000313" key="3">
    <source>
        <dbReference type="Proteomes" id="UP000076727"/>
    </source>
</evidence>
<sequence>MTRNTEDHDDPSRQETVRPTQMSRTDVHTVLRPGVDVSVLLRTRTGCYKANLRATECPQNTVNHRSGTVTRNLPKWQRNLPYVQKSPEVVFRQRAGMAVVPGQRPKTSLPMRAASTDVLPYRDTDAALRRSARVDAMYIDAARTTTGSRGHAPSGAIYLVTGQRW</sequence>
<dbReference type="Proteomes" id="UP000076727">
    <property type="component" value="Unassembled WGS sequence"/>
</dbReference>
<accession>A0A165UAI0</accession>
<reference evidence="2 3" key="1">
    <citation type="journal article" date="2016" name="Mol. Biol. Evol.">
        <title>Comparative Genomics of Early-Diverging Mushroom-Forming Fungi Provides Insights into the Origins of Lignocellulose Decay Capabilities.</title>
        <authorList>
            <person name="Nagy L.G."/>
            <person name="Riley R."/>
            <person name="Tritt A."/>
            <person name="Adam C."/>
            <person name="Daum C."/>
            <person name="Floudas D."/>
            <person name="Sun H."/>
            <person name="Yadav J.S."/>
            <person name="Pangilinan J."/>
            <person name="Larsson K.H."/>
            <person name="Matsuura K."/>
            <person name="Barry K."/>
            <person name="Labutti K."/>
            <person name="Kuo R."/>
            <person name="Ohm R.A."/>
            <person name="Bhattacharya S.S."/>
            <person name="Shirouzu T."/>
            <person name="Yoshinaga Y."/>
            <person name="Martin F.M."/>
            <person name="Grigoriev I.V."/>
            <person name="Hibbett D.S."/>
        </authorList>
    </citation>
    <scope>NUCLEOTIDE SEQUENCE [LARGE SCALE GENOMIC DNA]</scope>
    <source>
        <strain evidence="2 3">L-15889</strain>
    </source>
</reference>
<dbReference type="AlphaFoldDB" id="A0A165UAI0"/>
<feature type="region of interest" description="Disordered" evidence="1">
    <location>
        <begin position="1"/>
        <end position="28"/>
    </location>
</feature>
<organism evidence="2 3">
    <name type="scientific">Daedalea quercina L-15889</name>
    <dbReference type="NCBI Taxonomy" id="1314783"/>
    <lineage>
        <taxon>Eukaryota</taxon>
        <taxon>Fungi</taxon>
        <taxon>Dikarya</taxon>
        <taxon>Basidiomycota</taxon>
        <taxon>Agaricomycotina</taxon>
        <taxon>Agaricomycetes</taxon>
        <taxon>Polyporales</taxon>
        <taxon>Fomitopsis</taxon>
    </lineage>
</organism>